<name>A0A2P6QWB5_ROSCH</name>
<accession>A0A2P6QWB5</accession>
<reference evidence="1 2" key="1">
    <citation type="journal article" date="2018" name="Nat. Genet.">
        <title>The Rosa genome provides new insights in the design of modern roses.</title>
        <authorList>
            <person name="Bendahmane M."/>
        </authorList>
    </citation>
    <scope>NUCLEOTIDE SEQUENCE [LARGE SCALE GENOMIC DNA]</scope>
    <source>
        <strain evidence="2">cv. Old Blush</strain>
    </source>
</reference>
<evidence type="ECO:0000313" key="1">
    <source>
        <dbReference type="EMBL" id="PRQ38429.1"/>
    </source>
</evidence>
<dbReference type="Gramene" id="PRQ38429">
    <property type="protein sequence ID" value="PRQ38429"/>
    <property type="gene ID" value="RchiOBHm_Chr4g0413821"/>
</dbReference>
<dbReference type="AlphaFoldDB" id="A0A2P6QWB5"/>
<keyword evidence="2" id="KW-1185">Reference proteome</keyword>
<dbReference type="Proteomes" id="UP000238479">
    <property type="component" value="Chromosome 4"/>
</dbReference>
<gene>
    <name evidence="1" type="ORF">RchiOBHm_Chr4g0413821</name>
</gene>
<proteinExistence type="predicted"/>
<evidence type="ECO:0000313" key="2">
    <source>
        <dbReference type="Proteomes" id="UP000238479"/>
    </source>
</evidence>
<protein>
    <submittedName>
        <fullName evidence="1">Uncharacterized protein</fullName>
    </submittedName>
</protein>
<organism evidence="1 2">
    <name type="scientific">Rosa chinensis</name>
    <name type="common">China rose</name>
    <dbReference type="NCBI Taxonomy" id="74649"/>
    <lineage>
        <taxon>Eukaryota</taxon>
        <taxon>Viridiplantae</taxon>
        <taxon>Streptophyta</taxon>
        <taxon>Embryophyta</taxon>
        <taxon>Tracheophyta</taxon>
        <taxon>Spermatophyta</taxon>
        <taxon>Magnoliopsida</taxon>
        <taxon>eudicotyledons</taxon>
        <taxon>Gunneridae</taxon>
        <taxon>Pentapetalae</taxon>
        <taxon>rosids</taxon>
        <taxon>fabids</taxon>
        <taxon>Rosales</taxon>
        <taxon>Rosaceae</taxon>
        <taxon>Rosoideae</taxon>
        <taxon>Rosoideae incertae sedis</taxon>
        <taxon>Rosa</taxon>
    </lineage>
</organism>
<dbReference type="EMBL" id="PDCK01000042">
    <property type="protein sequence ID" value="PRQ38429.1"/>
    <property type="molecule type" value="Genomic_DNA"/>
</dbReference>
<sequence>MPICACSMLCLQLRLVIIVPSNYVFEITKYRKRKLSGFSPLLLYFLFDSFIG</sequence>
<comment type="caution">
    <text evidence="1">The sequence shown here is derived from an EMBL/GenBank/DDBJ whole genome shotgun (WGS) entry which is preliminary data.</text>
</comment>